<evidence type="ECO:0000313" key="1">
    <source>
        <dbReference type="EMBL" id="MBC8199560.1"/>
    </source>
</evidence>
<gene>
    <name evidence="1" type="ORF">H8E80_05890</name>
</gene>
<proteinExistence type="predicted"/>
<reference evidence="1 2" key="1">
    <citation type="submission" date="2020-08" db="EMBL/GenBank/DDBJ databases">
        <title>Bridging the membrane lipid divide: bacteria of the FCB group superphylum have the potential to synthesize archaeal ether lipids.</title>
        <authorList>
            <person name="Villanueva L."/>
            <person name="Von Meijenfeldt F.A.B."/>
            <person name="Westbye A.B."/>
            <person name="Yadav S."/>
            <person name="Hopmans E.C."/>
            <person name="Dutilh B.E."/>
            <person name="Sinninghe Damste J.S."/>
        </authorList>
    </citation>
    <scope>NUCLEOTIDE SEQUENCE [LARGE SCALE GENOMIC DNA]</scope>
    <source>
        <strain evidence="1">NIOZ-UU82</strain>
    </source>
</reference>
<dbReference type="PROSITE" id="PS51257">
    <property type="entry name" value="PROKAR_LIPOPROTEIN"/>
    <property type="match status" value="1"/>
</dbReference>
<dbReference type="AlphaFoldDB" id="A0A8J6TBU5"/>
<organism evidence="1 2">
    <name type="scientific">Candidatus Desulfaltia bathyphila</name>
    <dbReference type="NCBI Taxonomy" id="2841697"/>
    <lineage>
        <taxon>Bacteria</taxon>
        <taxon>Pseudomonadati</taxon>
        <taxon>Thermodesulfobacteriota</taxon>
        <taxon>Desulfobacteria</taxon>
        <taxon>Desulfobacterales</taxon>
        <taxon>Desulfobacterales incertae sedis</taxon>
        <taxon>Candidatus Desulfaltia</taxon>
    </lineage>
</organism>
<evidence type="ECO:0000313" key="2">
    <source>
        <dbReference type="Proteomes" id="UP000603545"/>
    </source>
</evidence>
<sequence>MRYLIAKPALRLVLLFLLFLSSCAFVPRTVDLTKIETRMAIPPDNLSNLYHVRFGIFEDKRQNKDKLGFARNKLMMITTTVSLQGNMSNLYKQIVKKNFASVGIGEGDSELLVEGSMLEAKTDALGPDNIYVQIKTSLTIINAINNTPIFNKILKGYQVVPVTQISNFAWEEAFVGAMNQINDQIQLIAVETINLFSKSKADHYQKLVEAKKEKAQDLIDVLIEGFDDGIRTIKQQDRDEALMNAKLQAIERAGTSITSFTKVENFTLKKEWIESKAKAVLLPGFQIIDKGYQEDGTYLVILSGKIKVKR</sequence>
<dbReference type="EMBL" id="JACNLL010000056">
    <property type="protein sequence ID" value="MBC8199560.1"/>
    <property type="molecule type" value="Genomic_DNA"/>
</dbReference>
<accession>A0A8J6TBU5</accession>
<name>A0A8J6TBU5_9BACT</name>
<dbReference type="Proteomes" id="UP000603545">
    <property type="component" value="Unassembled WGS sequence"/>
</dbReference>
<comment type="caution">
    <text evidence="1">The sequence shown here is derived from an EMBL/GenBank/DDBJ whole genome shotgun (WGS) entry which is preliminary data.</text>
</comment>
<protein>
    <submittedName>
        <fullName evidence="1">Uncharacterized protein</fullName>
    </submittedName>
</protein>